<accession>A0A2R4WYD6</accession>
<dbReference type="Pfam" id="PF25213">
    <property type="entry name" value="HVO_A0261_N"/>
    <property type="match status" value="1"/>
</dbReference>
<dbReference type="KEGG" id="harc:HARCEL1_01920"/>
<dbReference type="EMBL" id="CP028858">
    <property type="protein sequence ID" value="AWB26555.1"/>
    <property type="molecule type" value="Genomic_DNA"/>
</dbReference>
<evidence type="ECO:0000259" key="2">
    <source>
        <dbReference type="Pfam" id="PF25213"/>
    </source>
</evidence>
<keyword evidence="4" id="KW-1185">Reference proteome</keyword>
<dbReference type="Proteomes" id="UP000244727">
    <property type="component" value="Chromosome"/>
</dbReference>
<evidence type="ECO:0000259" key="1">
    <source>
        <dbReference type="Pfam" id="PF08350"/>
    </source>
</evidence>
<dbReference type="InterPro" id="IPR057527">
    <property type="entry name" value="HVO_A0261-like_N"/>
</dbReference>
<feature type="domain" description="HVO-A0261-like N-terminal" evidence="2">
    <location>
        <begin position="9"/>
        <end position="88"/>
    </location>
</feature>
<organism evidence="3 4">
    <name type="scientific">Halococcoides cellulosivorans</name>
    <dbReference type="NCBI Taxonomy" id="1679096"/>
    <lineage>
        <taxon>Archaea</taxon>
        <taxon>Methanobacteriati</taxon>
        <taxon>Methanobacteriota</taxon>
        <taxon>Stenosarchaea group</taxon>
        <taxon>Halobacteria</taxon>
        <taxon>Halobacteriales</taxon>
        <taxon>Haloarculaceae</taxon>
        <taxon>Halococcoides</taxon>
    </lineage>
</organism>
<gene>
    <name evidence="3" type="ORF">HARCEL1_01920</name>
</gene>
<evidence type="ECO:0000313" key="4">
    <source>
        <dbReference type="Proteomes" id="UP000244727"/>
    </source>
</evidence>
<dbReference type="Pfam" id="PF08350">
    <property type="entry name" value="FilR1_middle"/>
    <property type="match status" value="1"/>
</dbReference>
<protein>
    <submittedName>
        <fullName evidence="3">Uncharacterized protein</fullName>
    </submittedName>
</protein>
<dbReference type="SUPFAM" id="SSF46785">
    <property type="entry name" value="Winged helix' DNA-binding domain"/>
    <property type="match status" value="1"/>
</dbReference>
<reference evidence="3 4" key="1">
    <citation type="submission" date="2018-04" db="EMBL/GenBank/DDBJ databases">
        <title>Halococcoides cellulosivorans gen. nov., sp. nov., an extremely halophilic cellulose-utilizing haloarchaeon from hypersaline lakes.</title>
        <authorList>
            <person name="Sorokin D.Y."/>
            <person name="Toshchakov S.V."/>
            <person name="Samarov N.I."/>
            <person name="Korzhenkov A."/>
            <person name="Kublanov I.V."/>
        </authorList>
    </citation>
    <scope>NUCLEOTIDE SEQUENCE [LARGE SCALE GENOMIC DNA]</scope>
    <source>
        <strain evidence="3 4">HArcel1</strain>
    </source>
</reference>
<dbReference type="GeneID" id="36511225"/>
<evidence type="ECO:0000313" key="3">
    <source>
        <dbReference type="EMBL" id="AWB26555.1"/>
    </source>
</evidence>
<sequence>MDESGDHLDSEVLESVIDKQYVLAALDTDQPRSLADLAATTDHAKSTVNRTVRRFEDAGLVDCRVESNQHTYVLTHLGAQLLEWYDEGLGRLANRPLYEAIPPSASLPWWVVQSGSVELADATVAKHSVFDQILAFFDRIETFRVVAPNLTRDANWTYLSDRIVEKDLDMEMILTDAYLDTLMERFGDRLPMLVAEHGLDAMTVEEHDFPYGFGTGYYDGGSELALISYDENYYSANGTLVSDRPEAVAWGERRYETYRERAVNRNDDVLAACE</sequence>
<feature type="domain" description="Methanogenesis regulatory protein FilR1 middle" evidence="1">
    <location>
        <begin position="129"/>
        <end position="261"/>
    </location>
</feature>
<name>A0A2R4WYD6_9EURY</name>
<dbReference type="InterPro" id="IPR036388">
    <property type="entry name" value="WH-like_DNA-bd_sf"/>
</dbReference>
<dbReference type="InterPro" id="IPR013561">
    <property type="entry name" value="FilR1_middle_dom"/>
</dbReference>
<dbReference type="RefSeq" id="WP_108380924.1">
    <property type="nucleotide sequence ID" value="NZ_CP028858.1"/>
</dbReference>
<dbReference type="InterPro" id="IPR036390">
    <property type="entry name" value="WH_DNA-bd_sf"/>
</dbReference>
<dbReference type="Gene3D" id="1.10.10.10">
    <property type="entry name" value="Winged helix-like DNA-binding domain superfamily/Winged helix DNA-binding domain"/>
    <property type="match status" value="1"/>
</dbReference>
<dbReference type="AlphaFoldDB" id="A0A2R4WYD6"/>
<proteinExistence type="predicted"/>